<feature type="transmembrane region" description="Helical" evidence="1">
    <location>
        <begin position="101"/>
        <end position="123"/>
    </location>
</feature>
<keyword evidence="1" id="KW-0472">Membrane</keyword>
<evidence type="ECO:0000313" key="5">
    <source>
        <dbReference type="Proteomes" id="UP001064106"/>
    </source>
</evidence>
<feature type="domain" description="Inner membrane protein YejM N-terminal" evidence="3">
    <location>
        <begin position="14"/>
        <end position="239"/>
    </location>
</feature>
<dbReference type="InterPro" id="IPR052701">
    <property type="entry name" value="GAG_Ulvan_Degrading_Sulfatases"/>
</dbReference>
<dbReference type="CDD" id="cd16148">
    <property type="entry name" value="sulfatase_like"/>
    <property type="match status" value="1"/>
</dbReference>
<dbReference type="InterPro" id="IPR012159">
    <property type="entry name" value="YejM-like"/>
</dbReference>
<evidence type="ECO:0000259" key="2">
    <source>
        <dbReference type="Pfam" id="PF00884"/>
    </source>
</evidence>
<comment type="caution">
    <text evidence="4">The sequence shown here is derived from an EMBL/GenBank/DDBJ whole genome shotgun (WGS) entry which is preliminary data.</text>
</comment>
<reference evidence="4" key="1">
    <citation type="submission" date="2012-09" db="EMBL/GenBank/DDBJ databases">
        <title>Genome Sequence of alkane-degrading Bacterium Alcanivorax balearicus MACL04.</title>
        <authorList>
            <person name="Lai Q."/>
            <person name="Shao Z."/>
        </authorList>
    </citation>
    <scope>NUCLEOTIDE SEQUENCE</scope>
    <source>
        <strain evidence="4">MACL04</strain>
    </source>
</reference>
<dbReference type="Pfam" id="PF00884">
    <property type="entry name" value="Sulfatase"/>
    <property type="match status" value="1"/>
</dbReference>
<accession>A0ABT2R3T2</accession>
<feature type="transmembrane region" description="Helical" evidence="1">
    <location>
        <begin position="12"/>
        <end position="31"/>
    </location>
</feature>
<feature type="transmembrane region" description="Helical" evidence="1">
    <location>
        <begin position="129"/>
        <end position="149"/>
    </location>
</feature>
<dbReference type="PANTHER" id="PTHR43751:SF3">
    <property type="entry name" value="SULFATASE N-TERMINAL DOMAIN-CONTAINING PROTEIN"/>
    <property type="match status" value="1"/>
</dbReference>
<dbReference type="InterPro" id="IPR024588">
    <property type="entry name" value="YejM_N"/>
</dbReference>
<dbReference type="PROSITE" id="PS51257">
    <property type="entry name" value="PROKAR_LIPOPROTEIN"/>
    <property type="match status" value="1"/>
</dbReference>
<dbReference type="EMBL" id="ARXS01000030">
    <property type="protein sequence ID" value="MCU5784409.1"/>
    <property type="molecule type" value="Genomic_DNA"/>
</dbReference>
<protein>
    <recommendedName>
        <fullName evidence="6">Sulfatase</fullName>
    </recommendedName>
</protein>
<proteinExistence type="predicted"/>
<dbReference type="RefSeq" id="WP_262462153.1">
    <property type="nucleotide sequence ID" value="NZ_ARXS01000030.1"/>
</dbReference>
<organism evidence="4 5">
    <name type="scientific">Alloalcanivorax balearicus MACL04</name>
    <dbReference type="NCBI Taxonomy" id="1177182"/>
    <lineage>
        <taxon>Bacteria</taxon>
        <taxon>Pseudomonadati</taxon>
        <taxon>Pseudomonadota</taxon>
        <taxon>Gammaproteobacteria</taxon>
        <taxon>Oceanospirillales</taxon>
        <taxon>Alcanivoracaceae</taxon>
        <taxon>Alloalcanivorax</taxon>
    </lineage>
</organism>
<gene>
    <name evidence="4" type="ORF">MA04_03709</name>
</gene>
<evidence type="ECO:0000256" key="1">
    <source>
        <dbReference type="SAM" id="Phobius"/>
    </source>
</evidence>
<dbReference type="PIRSF" id="PIRSF004950">
    <property type="entry name" value="Mmb_sulf_HI0842"/>
    <property type="match status" value="1"/>
</dbReference>
<dbReference type="SUPFAM" id="SSF53649">
    <property type="entry name" value="Alkaline phosphatase-like"/>
    <property type="match status" value="1"/>
</dbReference>
<dbReference type="InterPro" id="IPR000917">
    <property type="entry name" value="Sulfatase_N"/>
</dbReference>
<name>A0ABT2R3T2_9GAMM</name>
<evidence type="ECO:0000259" key="3">
    <source>
        <dbReference type="Pfam" id="PF11893"/>
    </source>
</evidence>
<keyword evidence="1" id="KW-1133">Transmembrane helix</keyword>
<feature type="domain" description="Sulfatase N-terminal" evidence="2">
    <location>
        <begin position="247"/>
        <end position="526"/>
    </location>
</feature>
<dbReference type="Proteomes" id="UP001064106">
    <property type="component" value="Unassembled WGS sequence"/>
</dbReference>
<sequence>MTQTPRPSPAPWRRFFLVNYLLILAACLYVARQALIQPGSAWSLLFLLVALVGYAFVFLLPPLILSLLARLLGRWPGYGVAVIGSALMLLLLLVDGQIHDLYGFHLNGFVWNLLTTPGGFTSMGGGPDAVLSFVVFALAVVVVEVALLFWSLRKPVPRLRWGWMATALLLCMLGERAAYGTAHLLAYRPVLNASHAVPFYQPTTFRSAAIALGVEPVRTSNKLDVADQGRLHYPREALRVAADAPSPNIMVLVAESLRWDMLTPEIMPNLWRFAEQRGIRFTDHYSGGNGTRMGIFSLFYGLPGNYWFAFLDARQPPLLMSEMQRRGYRMGLYTSARFSYPEFDKTVFAGVPESLLHSDEEGPGWQRDRRNVDRMLAFLDQRDAAEPFFGFLFFESPHARYYFPEESVIRPDYLKNFNYATMDLEQDINGIFNRYVNASHHLDQQLGKLLDGMTERNLLDNTILVITGDHGEEFMENGRWGHNSEFHNQQIHVPLVLAGPGIVPAVVDKPTSHLDLAPTLLSRLGVENEPKDYAVGVPLDQVRADRYRLAASWDAVAYLGPEYKVAMPVRAGGLFEMAVSHADDTPVKDEDEVMARLQSRLVDVLGDMSRFFSGGR</sequence>
<evidence type="ECO:0008006" key="6">
    <source>
        <dbReference type="Google" id="ProtNLM"/>
    </source>
</evidence>
<dbReference type="InterPro" id="IPR017850">
    <property type="entry name" value="Alkaline_phosphatase_core_sf"/>
</dbReference>
<feature type="transmembrane region" description="Helical" evidence="1">
    <location>
        <begin position="161"/>
        <end position="179"/>
    </location>
</feature>
<evidence type="ECO:0000313" key="4">
    <source>
        <dbReference type="EMBL" id="MCU5784409.1"/>
    </source>
</evidence>
<dbReference type="PANTHER" id="PTHR43751">
    <property type="entry name" value="SULFATASE"/>
    <property type="match status" value="1"/>
</dbReference>
<feature type="transmembrane region" description="Helical" evidence="1">
    <location>
        <begin position="43"/>
        <end position="69"/>
    </location>
</feature>
<keyword evidence="1" id="KW-0812">Transmembrane</keyword>
<keyword evidence="5" id="KW-1185">Reference proteome</keyword>
<dbReference type="Gene3D" id="3.40.720.10">
    <property type="entry name" value="Alkaline Phosphatase, subunit A"/>
    <property type="match status" value="1"/>
</dbReference>
<feature type="transmembrane region" description="Helical" evidence="1">
    <location>
        <begin position="75"/>
        <end position="94"/>
    </location>
</feature>
<dbReference type="Pfam" id="PF11893">
    <property type="entry name" value="DUF3413"/>
    <property type="match status" value="1"/>
</dbReference>